<evidence type="ECO:0000313" key="2">
    <source>
        <dbReference type="Proteomes" id="UP000297322"/>
    </source>
</evidence>
<protein>
    <submittedName>
        <fullName evidence="1">LysR family transcriptional regulator</fullName>
    </submittedName>
</protein>
<sequence length="40" mass="4575">PGQRWLRSRCCAFLGEPVELQVVPTYRPALRHDQALLAAR</sequence>
<comment type="caution">
    <text evidence="1">The sequence shown here is derived from an EMBL/GenBank/DDBJ whole genome shotgun (WGS) entry which is preliminary data.</text>
</comment>
<gene>
    <name evidence="1" type="ORF">E4T65_29700</name>
</gene>
<dbReference type="AlphaFoldDB" id="A0A4Y9T5L7"/>
<feature type="non-terminal residue" evidence="1">
    <location>
        <position position="1"/>
    </location>
</feature>
<name>A0A4Y9T5L7_PSEFL</name>
<organism evidence="1 2">
    <name type="scientific">Pseudomonas fluorescens</name>
    <dbReference type="NCBI Taxonomy" id="294"/>
    <lineage>
        <taxon>Bacteria</taxon>
        <taxon>Pseudomonadati</taxon>
        <taxon>Pseudomonadota</taxon>
        <taxon>Gammaproteobacteria</taxon>
        <taxon>Pseudomonadales</taxon>
        <taxon>Pseudomonadaceae</taxon>
        <taxon>Pseudomonas</taxon>
    </lineage>
</organism>
<dbReference type="EMBL" id="SPVI01000188">
    <property type="protein sequence ID" value="TFW36488.1"/>
    <property type="molecule type" value="Genomic_DNA"/>
</dbReference>
<proteinExistence type="predicted"/>
<reference evidence="1 2" key="1">
    <citation type="submission" date="2019-03" db="EMBL/GenBank/DDBJ databases">
        <title>Biocontrol and xenobiotic degradation properties of endophytic Pseudomonas fluorescens strain BRZ63.</title>
        <authorList>
            <person name="Chlebek D.A."/>
            <person name="Pinski A."/>
            <person name="Zur J.P."/>
            <person name="Michalska J."/>
            <person name="Hupert-Kocurek K.T."/>
        </authorList>
    </citation>
    <scope>NUCLEOTIDE SEQUENCE [LARGE SCALE GENOMIC DNA]</scope>
    <source>
        <strain evidence="1 2">BRZ63</strain>
    </source>
</reference>
<dbReference type="Proteomes" id="UP000297322">
    <property type="component" value="Unassembled WGS sequence"/>
</dbReference>
<evidence type="ECO:0000313" key="1">
    <source>
        <dbReference type="EMBL" id="TFW36488.1"/>
    </source>
</evidence>
<accession>A0A4Y9T5L7</accession>